<sequence length="494" mass="56888">MAYQRIRLFETKDLDRLYPPVCQYVQQASLAESVTEIAFRPDAWYRVGRLGRSPTHQAEEWTEPGEMEHDGAHTAVRDYIAAMGLSKPSVEKMIRIWDWKKRYMLDEWKGPDSKLSRHSKDFALTATTVLLSLCPNIVTLYVGETWRISVIQEYFLRNNYGLLPRRNLQKLKQVEVITGSGRYPDDPRAYGTVEFLDHFQAFHRLPSIESVVMEGVQSYQADRYFFVPRTGNMTKIHIQHADMSSAELATIISIPKELEELRFSLGGLWSTDGGHPLFRPGAIGRCLYGYKDTLRVLDLDINYHVGLVAPRNDSGVPGVLGEEDGQHEEAEEVRNYGDEYLRMDKESSLLSRIEDDAPHRSDQIIGSLHDFKELTHLSIGLRSLLGPNNGWRLPTGLAKQPPFRLVDILPPNLEYLCIYSYTRGENEDIDKHVEEFMAQRESKYPLLNEVKGIDETVPDVKAQHPAERDMIPEEELWERPKRDFAWVEVMHETI</sequence>
<proteinExistence type="predicted"/>
<dbReference type="EMBL" id="JAVFKD010000012">
    <property type="protein sequence ID" value="KAK5991903.1"/>
    <property type="molecule type" value="Genomic_DNA"/>
</dbReference>
<evidence type="ECO:0000313" key="1">
    <source>
        <dbReference type="EMBL" id="KAK5991903.1"/>
    </source>
</evidence>
<evidence type="ECO:0000313" key="2">
    <source>
        <dbReference type="Proteomes" id="UP001338125"/>
    </source>
</evidence>
<reference evidence="1 2" key="1">
    <citation type="submission" date="2024-01" db="EMBL/GenBank/DDBJ databases">
        <title>Complete genome of Cladobotryum mycophilum ATHUM6906.</title>
        <authorList>
            <person name="Christinaki A.C."/>
            <person name="Myridakis A.I."/>
            <person name="Kouvelis V.N."/>
        </authorList>
    </citation>
    <scope>NUCLEOTIDE SEQUENCE [LARGE SCALE GENOMIC DNA]</scope>
    <source>
        <strain evidence="1 2">ATHUM6906</strain>
    </source>
</reference>
<organism evidence="1 2">
    <name type="scientific">Cladobotryum mycophilum</name>
    <dbReference type="NCBI Taxonomy" id="491253"/>
    <lineage>
        <taxon>Eukaryota</taxon>
        <taxon>Fungi</taxon>
        <taxon>Dikarya</taxon>
        <taxon>Ascomycota</taxon>
        <taxon>Pezizomycotina</taxon>
        <taxon>Sordariomycetes</taxon>
        <taxon>Hypocreomycetidae</taxon>
        <taxon>Hypocreales</taxon>
        <taxon>Hypocreaceae</taxon>
        <taxon>Cladobotryum</taxon>
    </lineage>
</organism>
<keyword evidence="2" id="KW-1185">Reference proteome</keyword>
<accession>A0ABR0SID8</accession>
<protein>
    <submittedName>
        <fullName evidence="1">Uncharacterized protein</fullName>
    </submittedName>
</protein>
<dbReference type="Proteomes" id="UP001338125">
    <property type="component" value="Unassembled WGS sequence"/>
</dbReference>
<name>A0ABR0SID8_9HYPO</name>
<comment type="caution">
    <text evidence="1">The sequence shown here is derived from an EMBL/GenBank/DDBJ whole genome shotgun (WGS) entry which is preliminary data.</text>
</comment>
<gene>
    <name evidence="1" type="ORF">PT974_05291</name>
</gene>